<dbReference type="AlphaFoldDB" id="A0A2T1E2V3"/>
<gene>
    <name evidence="2" type="ORF">C7B82_17805</name>
</gene>
<reference evidence="3" key="1">
    <citation type="submission" date="2018-02" db="EMBL/GenBank/DDBJ databases">
        <authorList>
            <person name="Moore K."/>
            <person name="Momper L."/>
        </authorList>
    </citation>
    <scope>NUCLEOTIDE SEQUENCE [LARGE SCALE GENOMIC DNA]</scope>
    <source>
        <strain evidence="3">ULC18</strain>
    </source>
</reference>
<protein>
    <submittedName>
        <fullName evidence="2">Uncharacterized protein</fullName>
    </submittedName>
</protein>
<organism evidence="2 3">
    <name type="scientific">Stenomitos frigidus ULC18</name>
    <dbReference type="NCBI Taxonomy" id="2107698"/>
    <lineage>
        <taxon>Bacteria</taxon>
        <taxon>Bacillati</taxon>
        <taxon>Cyanobacteriota</taxon>
        <taxon>Cyanophyceae</taxon>
        <taxon>Leptolyngbyales</taxon>
        <taxon>Leptolyngbyaceae</taxon>
        <taxon>Stenomitos</taxon>
    </lineage>
</organism>
<dbReference type="RefSeq" id="WP_106257696.1">
    <property type="nucleotide sequence ID" value="NZ_PVWK01000098.1"/>
</dbReference>
<comment type="caution">
    <text evidence="2">The sequence shown here is derived from an EMBL/GenBank/DDBJ whole genome shotgun (WGS) entry which is preliminary data.</text>
</comment>
<dbReference type="EMBL" id="PVWK01000098">
    <property type="protein sequence ID" value="PSB27076.1"/>
    <property type="molecule type" value="Genomic_DNA"/>
</dbReference>
<feature type="transmembrane region" description="Helical" evidence="1">
    <location>
        <begin position="22"/>
        <end position="42"/>
    </location>
</feature>
<sequence>MSQDLLTSSKNRPALAKYLRFLRYKFSSCFTLAIAPLSLLAASRVHRTHAKIRCMLAIGRINFVGVYGLINDLLW</sequence>
<accession>A0A2T1E2V3</accession>
<evidence type="ECO:0000313" key="2">
    <source>
        <dbReference type="EMBL" id="PSB27076.1"/>
    </source>
</evidence>
<keyword evidence="1" id="KW-0472">Membrane</keyword>
<keyword evidence="1" id="KW-0812">Transmembrane</keyword>
<evidence type="ECO:0000256" key="1">
    <source>
        <dbReference type="SAM" id="Phobius"/>
    </source>
</evidence>
<dbReference type="Proteomes" id="UP000239576">
    <property type="component" value="Unassembled WGS sequence"/>
</dbReference>
<name>A0A2T1E2V3_9CYAN</name>
<keyword evidence="3" id="KW-1185">Reference proteome</keyword>
<evidence type="ECO:0000313" key="3">
    <source>
        <dbReference type="Proteomes" id="UP000239576"/>
    </source>
</evidence>
<proteinExistence type="predicted"/>
<reference evidence="2 3" key="2">
    <citation type="submission" date="2018-03" db="EMBL/GenBank/DDBJ databases">
        <title>The ancient ancestry and fast evolution of plastids.</title>
        <authorList>
            <person name="Moore K.R."/>
            <person name="Magnabosco C."/>
            <person name="Momper L."/>
            <person name="Gold D.A."/>
            <person name="Bosak T."/>
            <person name="Fournier G.P."/>
        </authorList>
    </citation>
    <scope>NUCLEOTIDE SEQUENCE [LARGE SCALE GENOMIC DNA]</scope>
    <source>
        <strain evidence="2 3">ULC18</strain>
    </source>
</reference>
<dbReference type="OrthoDB" id="573966at2"/>
<keyword evidence="1" id="KW-1133">Transmembrane helix</keyword>